<sequence>MKRSLLVSIVSSLFLLIGTGVGFYCLHDYYNGNEVDATSSLGEKVQTPTESDKSTDLKSIIHETQKSVVQIEAQLKDDDTSSGSGFLYNTTGDVITNAHVVDGAEKITVKTSDAKQFEAQIIGMGDTTDIAVIRVPGLKETEPLVVAEERMAEVGDEIIALGSPLGLQNTVTTGIISGLDREFILEPYRYEHIYQISAPITNGNSGGPLIDADTGEAIAINSAGTDSGAIGFSIPLPNVIDEIKGWSEEPVEITVDSEGHEVIVTPQGLTGEDYKDNATYLIGYFYESLSTQDYVTAYSLLGSRWQSEMSYEDFRSGYIHTVHVEVSNTTGSLNQTNDEVKVTATIKAEERTEDQKTTTALYNVTYQVGYENDHLKILTGKAQKLK</sequence>
<evidence type="ECO:0000256" key="1">
    <source>
        <dbReference type="ARBA" id="ARBA00022670"/>
    </source>
</evidence>
<reference evidence="4" key="1">
    <citation type="submission" date="2015-06" db="EMBL/GenBank/DDBJ databases">
        <authorList>
            <person name="Liu B."/>
            <person name="Wang J."/>
            <person name="Zhu Y."/>
            <person name="Liu G."/>
            <person name="Chen Q."/>
            <person name="Zheng C."/>
            <person name="Che J."/>
            <person name="Ge C."/>
            <person name="Shi H."/>
            <person name="Pan Z."/>
            <person name="Liu X."/>
        </authorList>
    </citation>
    <scope>NUCLEOTIDE SEQUENCE [LARGE SCALE GENOMIC DNA]</scope>
    <source>
        <strain evidence="4">DSM 16346</strain>
    </source>
</reference>
<dbReference type="SUPFAM" id="SSF50494">
    <property type="entry name" value="Trypsin-like serine proteases"/>
    <property type="match status" value="1"/>
</dbReference>
<dbReference type="AlphaFoldDB" id="A0A0J6CT99"/>
<dbReference type="GO" id="GO:0006508">
    <property type="term" value="P:proteolysis"/>
    <property type="evidence" value="ECO:0007669"/>
    <property type="project" value="UniProtKB-KW"/>
</dbReference>
<dbReference type="InterPro" id="IPR001940">
    <property type="entry name" value="Peptidase_S1C"/>
</dbReference>
<dbReference type="STRING" id="157733.AB986_10265"/>
<organism evidence="4 5">
    <name type="scientific">Guptibacillus hwajinpoensis</name>
    <dbReference type="NCBI Taxonomy" id="208199"/>
    <lineage>
        <taxon>Bacteria</taxon>
        <taxon>Bacillati</taxon>
        <taxon>Bacillota</taxon>
        <taxon>Bacilli</taxon>
        <taxon>Bacillales</taxon>
        <taxon>Guptibacillaceae</taxon>
        <taxon>Guptibacillus</taxon>
    </lineage>
</organism>
<keyword evidence="5" id="KW-1185">Reference proteome</keyword>
<comment type="caution">
    <text evidence="4">The sequence shown here is derived from an EMBL/GenBank/DDBJ whole genome shotgun (WGS) entry which is preliminary data.</text>
</comment>
<protein>
    <recommendedName>
        <fullName evidence="6">Serine protease</fullName>
    </recommendedName>
</protein>
<evidence type="ECO:0000256" key="3">
    <source>
        <dbReference type="ARBA" id="ARBA00022825"/>
    </source>
</evidence>
<evidence type="ECO:0000313" key="5">
    <source>
        <dbReference type="Proteomes" id="UP000035996"/>
    </source>
</evidence>
<keyword evidence="3" id="KW-0720">Serine protease</keyword>
<name>A0A0J6CT99_9BACL</name>
<dbReference type="Gene3D" id="2.40.10.120">
    <property type="match status" value="1"/>
</dbReference>
<evidence type="ECO:0000313" key="4">
    <source>
        <dbReference type="EMBL" id="KMM39546.1"/>
    </source>
</evidence>
<dbReference type="PANTHER" id="PTHR43343:SF3">
    <property type="entry name" value="PROTEASE DO-LIKE 8, CHLOROPLASTIC"/>
    <property type="match status" value="1"/>
</dbReference>
<dbReference type="Proteomes" id="UP000035996">
    <property type="component" value="Unassembled WGS sequence"/>
</dbReference>
<dbReference type="InterPro" id="IPR009003">
    <property type="entry name" value="Peptidase_S1_PA"/>
</dbReference>
<evidence type="ECO:0000256" key="2">
    <source>
        <dbReference type="ARBA" id="ARBA00022801"/>
    </source>
</evidence>
<accession>A0A0J6CT99</accession>
<dbReference type="PANTHER" id="PTHR43343">
    <property type="entry name" value="PEPTIDASE S12"/>
    <property type="match status" value="1"/>
</dbReference>
<dbReference type="RefSeq" id="WP_048310718.1">
    <property type="nucleotide sequence ID" value="NZ_CP119526.1"/>
</dbReference>
<dbReference type="EMBL" id="LELK01000001">
    <property type="protein sequence ID" value="KMM39546.1"/>
    <property type="molecule type" value="Genomic_DNA"/>
</dbReference>
<dbReference type="GO" id="GO:0004252">
    <property type="term" value="F:serine-type endopeptidase activity"/>
    <property type="evidence" value="ECO:0007669"/>
    <property type="project" value="InterPro"/>
</dbReference>
<gene>
    <name evidence="4" type="ORF">AB986_10265</name>
</gene>
<dbReference type="Pfam" id="PF13365">
    <property type="entry name" value="Trypsin_2"/>
    <property type="match status" value="1"/>
</dbReference>
<dbReference type="PATRIC" id="fig|157733.3.peg.4363"/>
<evidence type="ECO:0008006" key="6">
    <source>
        <dbReference type="Google" id="ProtNLM"/>
    </source>
</evidence>
<proteinExistence type="predicted"/>
<keyword evidence="1" id="KW-0645">Protease</keyword>
<keyword evidence="2" id="KW-0378">Hydrolase</keyword>
<dbReference type="OrthoDB" id="189537at2"/>
<dbReference type="PRINTS" id="PR00834">
    <property type="entry name" value="PROTEASES2C"/>
</dbReference>
<dbReference type="InterPro" id="IPR051201">
    <property type="entry name" value="Chloro_Bact_Ser_Proteases"/>
</dbReference>